<dbReference type="CDD" id="cd01837">
    <property type="entry name" value="SGNH_plant_lipase_like"/>
    <property type="match status" value="1"/>
</dbReference>
<evidence type="ECO:0000256" key="1">
    <source>
        <dbReference type="ARBA" id="ARBA00008668"/>
    </source>
</evidence>
<name>A0ABC9GID2_9POAL</name>
<protein>
    <recommendedName>
        <fullName evidence="7">GDSL esterase/lipase</fullName>
    </recommendedName>
</protein>
<dbReference type="GO" id="GO:0016787">
    <property type="term" value="F:hydrolase activity"/>
    <property type="evidence" value="ECO:0007669"/>
    <property type="project" value="UniProtKB-KW"/>
</dbReference>
<evidence type="ECO:0008006" key="7">
    <source>
        <dbReference type="Google" id="ProtNLM"/>
    </source>
</evidence>
<evidence type="ECO:0000313" key="6">
    <source>
        <dbReference type="Proteomes" id="UP001497457"/>
    </source>
</evidence>
<dbReference type="InterPro" id="IPR035669">
    <property type="entry name" value="SGNH_plant_lipase-like"/>
</dbReference>
<accession>A0ABC9GID2</accession>
<dbReference type="Proteomes" id="UP001497457">
    <property type="component" value="Chromosome 9rd"/>
</dbReference>
<comment type="similarity">
    <text evidence="1">Belongs to the 'GDSL' lipolytic enzyme family.</text>
</comment>
<dbReference type="InterPro" id="IPR036514">
    <property type="entry name" value="SGNH_hydro_sf"/>
</dbReference>
<dbReference type="InterPro" id="IPR001087">
    <property type="entry name" value="GDSL"/>
</dbReference>
<evidence type="ECO:0000256" key="2">
    <source>
        <dbReference type="ARBA" id="ARBA00022729"/>
    </source>
</evidence>
<dbReference type="PANTHER" id="PTHR22835:SF536">
    <property type="entry name" value="OS05G0401000 PROTEIN"/>
    <property type="match status" value="1"/>
</dbReference>
<proteinExistence type="inferred from homology"/>
<evidence type="ECO:0000256" key="3">
    <source>
        <dbReference type="ARBA" id="ARBA00022801"/>
    </source>
</evidence>
<keyword evidence="6" id="KW-1185">Reference proteome</keyword>
<keyword evidence="4" id="KW-0325">Glycoprotein</keyword>
<reference evidence="5" key="1">
    <citation type="submission" date="2024-10" db="EMBL/GenBank/DDBJ databases">
        <authorList>
            <person name="Ryan C."/>
        </authorList>
    </citation>
    <scope>NUCLEOTIDE SEQUENCE [LARGE SCALE GENOMIC DNA]</scope>
</reference>
<sequence>MGLGGGIWMPPYFGGLSWDSAGADFFSIGSYFLSRGSSRALLEFALMVSSLTPERQRPRLKSNLPCPAPAPKAKLQASATSSATSLFSLHLLLTWSSSKQQHNTAERSRELGKGAPATIPAAAMRLSVVLLFVALLCLGAGGGRVAASTDFNFPAVFNFGDSNSDTGGRVAAGFESILPPYGSTFFGGPAGRFCDGRLILDFLMEALDMPLLNAYLDSLGTPSFRTGVNFAQAGCSITPAKPTSVSPFSFGLQVKQFFAFKDKVTKLLSKGDLYGRYIPLENYFSEGLYMFDIGQNDLAGEFYSKTEDQVIASIPTILLEFETGLKKLYDQGARKFWIHNTGPLGCLPQNIALFGKDPSQLDELHCVAKHNRAAKLFNLQLHALCTKLRGEFAGASITYVDIHTIKYNLIANYSRFGFEHATQACCGYGGPPLNYDGRVPCGQTVSLNGKSVTANGCSDTTEFVNWDGIHYTEAANFHITSHILTGKYSDPPFVEKMPFVIKPRF</sequence>
<evidence type="ECO:0000313" key="5">
    <source>
        <dbReference type="EMBL" id="CAL5094830.1"/>
    </source>
</evidence>
<dbReference type="PANTHER" id="PTHR22835">
    <property type="entry name" value="ZINC FINGER FYVE DOMAIN CONTAINING PROTEIN"/>
    <property type="match status" value="1"/>
</dbReference>
<dbReference type="Gene3D" id="3.40.50.1110">
    <property type="entry name" value="SGNH hydrolase"/>
    <property type="match status" value="1"/>
</dbReference>
<organism evidence="5 6">
    <name type="scientific">Urochloa decumbens</name>
    <dbReference type="NCBI Taxonomy" id="240449"/>
    <lineage>
        <taxon>Eukaryota</taxon>
        <taxon>Viridiplantae</taxon>
        <taxon>Streptophyta</taxon>
        <taxon>Embryophyta</taxon>
        <taxon>Tracheophyta</taxon>
        <taxon>Spermatophyta</taxon>
        <taxon>Magnoliopsida</taxon>
        <taxon>Liliopsida</taxon>
        <taxon>Poales</taxon>
        <taxon>Poaceae</taxon>
        <taxon>PACMAD clade</taxon>
        <taxon>Panicoideae</taxon>
        <taxon>Panicodae</taxon>
        <taxon>Paniceae</taxon>
        <taxon>Melinidinae</taxon>
        <taxon>Urochloa</taxon>
    </lineage>
</organism>
<dbReference type="AlphaFoldDB" id="A0ABC9GID2"/>
<dbReference type="EMBL" id="OZ075119">
    <property type="protein sequence ID" value="CAL5094830.1"/>
    <property type="molecule type" value="Genomic_DNA"/>
</dbReference>
<dbReference type="Pfam" id="PF00657">
    <property type="entry name" value="Lipase_GDSL"/>
    <property type="match status" value="1"/>
</dbReference>
<gene>
    <name evidence="5" type="ORF">URODEC1_LOCUS116061</name>
</gene>
<keyword evidence="2" id="KW-0732">Signal</keyword>
<evidence type="ECO:0000256" key="4">
    <source>
        <dbReference type="ARBA" id="ARBA00023180"/>
    </source>
</evidence>
<keyword evidence="3" id="KW-0378">Hydrolase</keyword>